<keyword evidence="10" id="KW-0732">Signal</keyword>
<keyword evidence="13" id="KW-1185">Reference proteome</keyword>
<evidence type="ECO:0000256" key="1">
    <source>
        <dbReference type="ARBA" id="ARBA00000085"/>
    </source>
</evidence>
<keyword evidence="8" id="KW-0902">Two-component regulatory system</keyword>
<accession>F9UB36</accession>
<dbReference type="PRINTS" id="PR00344">
    <property type="entry name" value="BCTRLSENSOR"/>
</dbReference>
<keyword evidence="6 12" id="KW-0418">Kinase</keyword>
<evidence type="ECO:0000256" key="7">
    <source>
        <dbReference type="ARBA" id="ARBA00022840"/>
    </source>
</evidence>
<keyword evidence="5" id="KW-0547">Nucleotide-binding</keyword>
<evidence type="ECO:0000256" key="6">
    <source>
        <dbReference type="ARBA" id="ARBA00022777"/>
    </source>
</evidence>
<keyword evidence="4" id="KW-0808">Transferase</keyword>
<dbReference type="SMART" id="SM00388">
    <property type="entry name" value="HisKA"/>
    <property type="match status" value="1"/>
</dbReference>
<dbReference type="GO" id="GO:0005524">
    <property type="term" value="F:ATP binding"/>
    <property type="evidence" value="ECO:0007669"/>
    <property type="project" value="UniProtKB-KW"/>
</dbReference>
<dbReference type="InterPro" id="IPR003594">
    <property type="entry name" value="HATPase_dom"/>
</dbReference>
<keyword evidence="9" id="KW-0812">Transmembrane</keyword>
<dbReference type="InterPro" id="IPR007487">
    <property type="entry name" value="ABC_transpt-TYRBP-like"/>
</dbReference>
<feature type="chain" id="PRO_5003394121" description="histidine kinase" evidence="10">
    <location>
        <begin position="19"/>
        <end position="628"/>
    </location>
</feature>
<gene>
    <name evidence="12" type="ORF">ThimaDRAFT_2072</name>
</gene>
<dbReference type="GO" id="GO:0000155">
    <property type="term" value="F:phosphorelay sensor kinase activity"/>
    <property type="evidence" value="ECO:0007669"/>
    <property type="project" value="InterPro"/>
</dbReference>
<evidence type="ECO:0000256" key="5">
    <source>
        <dbReference type="ARBA" id="ARBA00022741"/>
    </source>
</evidence>
<dbReference type="SUPFAM" id="SSF55874">
    <property type="entry name" value="ATPase domain of HSP90 chaperone/DNA topoisomerase II/histidine kinase"/>
    <property type="match status" value="1"/>
</dbReference>
<evidence type="ECO:0000256" key="9">
    <source>
        <dbReference type="SAM" id="Phobius"/>
    </source>
</evidence>
<dbReference type="STRING" id="768671.ThimaDRAFT_2072"/>
<dbReference type="PANTHER" id="PTHR43065:SF10">
    <property type="entry name" value="PEROXIDE STRESS-ACTIVATED HISTIDINE KINASE MAK3"/>
    <property type="match status" value="1"/>
</dbReference>
<dbReference type="InterPro" id="IPR005467">
    <property type="entry name" value="His_kinase_dom"/>
</dbReference>
<dbReference type="InterPro" id="IPR003661">
    <property type="entry name" value="HisK_dim/P_dom"/>
</dbReference>
<dbReference type="eggNOG" id="COG4191">
    <property type="taxonomic scope" value="Bacteria"/>
</dbReference>
<dbReference type="InterPro" id="IPR036097">
    <property type="entry name" value="HisK_dim/P_sf"/>
</dbReference>
<feature type="domain" description="Histidine kinase" evidence="11">
    <location>
        <begin position="408"/>
        <end position="623"/>
    </location>
</feature>
<keyword evidence="3" id="KW-0597">Phosphoprotein</keyword>
<dbReference type="Pfam" id="PF02518">
    <property type="entry name" value="HATPase_c"/>
    <property type="match status" value="1"/>
</dbReference>
<protein>
    <recommendedName>
        <fullName evidence="2">histidine kinase</fullName>
        <ecNumber evidence="2">2.7.13.3</ecNumber>
    </recommendedName>
</protein>
<dbReference type="Gene3D" id="3.30.565.10">
    <property type="entry name" value="Histidine kinase-like ATPase, C-terminal domain"/>
    <property type="match status" value="1"/>
</dbReference>
<evidence type="ECO:0000256" key="8">
    <source>
        <dbReference type="ARBA" id="ARBA00023012"/>
    </source>
</evidence>
<dbReference type="Pfam" id="PF00512">
    <property type="entry name" value="HisKA"/>
    <property type="match status" value="1"/>
</dbReference>
<evidence type="ECO:0000256" key="4">
    <source>
        <dbReference type="ARBA" id="ARBA00022679"/>
    </source>
</evidence>
<proteinExistence type="predicted"/>
<comment type="catalytic activity">
    <reaction evidence="1">
        <text>ATP + protein L-histidine = ADP + protein N-phospho-L-histidine.</text>
        <dbReference type="EC" id="2.7.13.3"/>
    </reaction>
</comment>
<sequence>MRIAALFALLFISPALPAQDRGEPYRVLVLHSHGSSLPANTDWHNGILRGFASAPDMQVQIDVEAPDLTRVDDADYVVELRRSYALKYRDYRPDLVIATYTPAFLFLLKDGEELFSGVPIVFCDADGRIVGAHKLPETMTGVTFNADIAGTLELALALHPDTERVAVIVGTGAYGQWYERLAEQAFQSLKTRPDLVWLKGLPLNELLEAVSRLPARTVILYLVQYQDRAGNAYTPHSILRDVVDVASVPTYGLWDTLIGTGIVGGRMITLEDDGFRAAQMGVRILRGEAPHAIPVVNRLHNPAIFDAPALARWRIDDDRLPAGSRIRNRQPSLLQEHPGAIATGALVIALQGMLIAALFVNWRRLQRTERALRDENARRKQTMSDMIALRATLARYGKQRSLGAMATAIAHEINQPLIAIQNYAQAAKRRLGSGNDQTSKLQALFEKIEGQATRAGDITHKVRAFISTKQVALEPLPLCATLQEAVGMMELETERRGCLIDCTSAGELPAVLADGLQVQLVLVNLLQNAIQSVCGDEASDRRVRVHAERIDGDVQVCVSDRGPGVPSAQVEAIFEPLHSTKSGGMGMGLSICQEIIEAHGGRLWYEPNPAGGAMFCFTLRVASHDNNS</sequence>
<keyword evidence="9" id="KW-1133">Transmembrane helix</keyword>
<dbReference type="Gene3D" id="1.10.287.130">
    <property type="match status" value="1"/>
</dbReference>
<dbReference type="CDD" id="cd00082">
    <property type="entry name" value="HisKA"/>
    <property type="match status" value="1"/>
</dbReference>
<evidence type="ECO:0000256" key="3">
    <source>
        <dbReference type="ARBA" id="ARBA00022553"/>
    </source>
</evidence>
<dbReference type="InterPro" id="IPR036890">
    <property type="entry name" value="HATPase_C_sf"/>
</dbReference>
<organism evidence="12 13">
    <name type="scientific">Thiocapsa marina 5811</name>
    <dbReference type="NCBI Taxonomy" id="768671"/>
    <lineage>
        <taxon>Bacteria</taxon>
        <taxon>Pseudomonadati</taxon>
        <taxon>Pseudomonadota</taxon>
        <taxon>Gammaproteobacteria</taxon>
        <taxon>Chromatiales</taxon>
        <taxon>Chromatiaceae</taxon>
        <taxon>Thiocapsa</taxon>
    </lineage>
</organism>
<feature type="signal peptide" evidence="10">
    <location>
        <begin position="1"/>
        <end position="18"/>
    </location>
</feature>
<dbReference type="EC" id="2.7.13.3" evidence="2"/>
<feature type="transmembrane region" description="Helical" evidence="9">
    <location>
        <begin position="339"/>
        <end position="360"/>
    </location>
</feature>
<evidence type="ECO:0000256" key="10">
    <source>
        <dbReference type="SAM" id="SignalP"/>
    </source>
</evidence>
<dbReference type="Proteomes" id="UP000005459">
    <property type="component" value="Unassembled WGS sequence"/>
</dbReference>
<dbReference type="PROSITE" id="PS50109">
    <property type="entry name" value="HIS_KIN"/>
    <property type="match status" value="1"/>
</dbReference>
<dbReference type="Gene3D" id="3.40.50.2300">
    <property type="match status" value="2"/>
</dbReference>
<dbReference type="SUPFAM" id="SSF47384">
    <property type="entry name" value="Homodimeric domain of signal transducing histidine kinase"/>
    <property type="match status" value="1"/>
</dbReference>
<evidence type="ECO:0000259" key="11">
    <source>
        <dbReference type="PROSITE" id="PS50109"/>
    </source>
</evidence>
<evidence type="ECO:0000256" key="2">
    <source>
        <dbReference type="ARBA" id="ARBA00012438"/>
    </source>
</evidence>
<dbReference type="AlphaFoldDB" id="F9UB36"/>
<evidence type="ECO:0000313" key="13">
    <source>
        <dbReference type="Proteomes" id="UP000005459"/>
    </source>
</evidence>
<dbReference type="EMBL" id="AFWV01000006">
    <property type="protein sequence ID" value="EGV18654.1"/>
    <property type="molecule type" value="Genomic_DNA"/>
</dbReference>
<dbReference type="Pfam" id="PF04392">
    <property type="entry name" value="ABC_sub_bind"/>
    <property type="match status" value="1"/>
</dbReference>
<dbReference type="PANTHER" id="PTHR43065">
    <property type="entry name" value="SENSOR HISTIDINE KINASE"/>
    <property type="match status" value="1"/>
</dbReference>
<dbReference type="InterPro" id="IPR004358">
    <property type="entry name" value="Sig_transdc_His_kin-like_C"/>
</dbReference>
<dbReference type="SMART" id="SM00387">
    <property type="entry name" value="HATPase_c"/>
    <property type="match status" value="1"/>
</dbReference>
<keyword evidence="9" id="KW-0472">Membrane</keyword>
<name>F9UB36_9GAMM</name>
<keyword evidence="7" id="KW-0067">ATP-binding</keyword>
<evidence type="ECO:0000313" key="12">
    <source>
        <dbReference type="EMBL" id="EGV18654.1"/>
    </source>
</evidence>
<reference evidence="12 13" key="1">
    <citation type="submission" date="2011-06" db="EMBL/GenBank/DDBJ databases">
        <title>The draft genome of Thiocapsa marina 5811.</title>
        <authorList>
            <consortium name="US DOE Joint Genome Institute (JGI-PGF)"/>
            <person name="Lucas S."/>
            <person name="Han J."/>
            <person name="Cheng J.-F."/>
            <person name="Goodwin L."/>
            <person name="Pitluck S."/>
            <person name="Peters L."/>
            <person name="Land M.L."/>
            <person name="Hauser L."/>
            <person name="Vogl K."/>
            <person name="Liu Z."/>
            <person name="Imhoff J."/>
            <person name="Thiel V."/>
            <person name="Frigaard N.-U."/>
            <person name="Bryant D."/>
            <person name="Woyke T.J."/>
        </authorList>
    </citation>
    <scope>NUCLEOTIDE SEQUENCE [LARGE SCALE GENOMIC DNA]</scope>
    <source>
        <strain evidence="12 13">5811</strain>
    </source>
</reference>